<accession>A0A1Y5F2U4</accession>
<proteinExistence type="predicted"/>
<dbReference type="Proteomes" id="UP000196531">
    <property type="component" value="Unassembled WGS sequence"/>
</dbReference>
<dbReference type="AlphaFoldDB" id="A0A1Y5F2U4"/>
<dbReference type="GO" id="GO:0004622">
    <property type="term" value="F:phosphatidylcholine lysophospholipase activity"/>
    <property type="evidence" value="ECO:0007669"/>
    <property type="project" value="TreeGrafter"/>
</dbReference>
<dbReference type="PROSITE" id="PS51257">
    <property type="entry name" value="PROKAR_LIPOPROTEIN"/>
    <property type="match status" value="1"/>
</dbReference>
<feature type="domain" description="SGNH hydrolase-type esterase" evidence="1">
    <location>
        <begin position="64"/>
        <end position="238"/>
    </location>
</feature>
<dbReference type="Gene3D" id="3.40.50.1110">
    <property type="entry name" value="SGNH hydrolase"/>
    <property type="match status" value="1"/>
</dbReference>
<name>A0A1Y5F2U4_9BACT</name>
<sequence length="526" mass="59543">MDDGLKKTTLLLLLFTLFSCKEAPLEETTTGTKREFTKEATDKEKFRTLLETLNSIPESKLVWVGDSITEQGKIGHGNDIGFTTYIEDLYPNINFVNEGIGGNTTKDIINRTASIKAHAPTVYFLAIGINDARYNDNRGATTLSEYNSNILTITNELQNSGAIVVINSIFPSFWQDASSALNITNLYQRFNEWNSKLKLIAKNKGLLFIDSFTPITSFINYTNVGKLIPDGVHPKVLGTVAKRLYAESILYDGNNTDYYEPKGNHFFKLEILNNDVDGYCAIKNITLPEGVLIKDLFGFSQNGSNYKIEEVFEGYNKIYQGFINKKNQFPLTILFSTDEFPEYISTTGQKSYLNVNRGIRSYKLSYSEDASSLENLSHNSWELISNEDSNDGVTVNLLPKTRSGIFYQLKMKTNPNVAEIKLSKLVSKTPIRFWSQNEKSSSSRHYDQIFTSGLEDDDSLVGLNYGFNLIWEVSDELNEIDIESFNQSLLGWSLKISHNPDSFANPNHESWEVLYNGYGNEFIEFE</sequence>
<protein>
    <recommendedName>
        <fullName evidence="1">SGNH hydrolase-type esterase domain-containing protein</fullName>
    </recommendedName>
</protein>
<reference evidence="3" key="1">
    <citation type="journal article" date="2017" name="Proc. Natl. Acad. Sci. U.S.A.">
        <title>Simulation of Deepwater Horizon oil plume reveals substrate specialization within a complex community of hydrocarbon-degraders.</title>
        <authorList>
            <person name="Hu P."/>
            <person name="Dubinsky E.A."/>
            <person name="Probst A.J."/>
            <person name="Wang J."/>
            <person name="Sieber C.M.K."/>
            <person name="Tom L.M."/>
            <person name="Gardinali P."/>
            <person name="Banfield J.F."/>
            <person name="Atlas R.M."/>
            <person name="Andersen G.L."/>
        </authorList>
    </citation>
    <scope>NUCLEOTIDE SEQUENCE [LARGE SCALE GENOMIC DNA]</scope>
</reference>
<dbReference type="InterPro" id="IPR013830">
    <property type="entry name" value="SGNH_hydro"/>
</dbReference>
<dbReference type="Pfam" id="PF13472">
    <property type="entry name" value="Lipase_GDSL_2"/>
    <property type="match status" value="1"/>
</dbReference>
<evidence type="ECO:0000259" key="1">
    <source>
        <dbReference type="Pfam" id="PF13472"/>
    </source>
</evidence>
<evidence type="ECO:0000313" key="3">
    <source>
        <dbReference type="Proteomes" id="UP000196531"/>
    </source>
</evidence>
<organism evidence="2 3">
    <name type="scientific">Halobacteriovorax marinus</name>
    <dbReference type="NCBI Taxonomy" id="97084"/>
    <lineage>
        <taxon>Bacteria</taxon>
        <taxon>Pseudomonadati</taxon>
        <taxon>Bdellovibrionota</taxon>
        <taxon>Bacteriovoracia</taxon>
        <taxon>Bacteriovoracales</taxon>
        <taxon>Halobacteriovoraceae</taxon>
        <taxon>Halobacteriovorax</taxon>
    </lineage>
</organism>
<dbReference type="PANTHER" id="PTHR30383">
    <property type="entry name" value="THIOESTERASE 1/PROTEASE 1/LYSOPHOSPHOLIPASE L1"/>
    <property type="match status" value="1"/>
</dbReference>
<dbReference type="PANTHER" id="PTHR30383:SF5">
    <property type="entry name" value="SGNH HYDROLASE-TYPE ESTERASE DOMAIN-CONTAINING PROTEIN"/>
    <property type="match status" value="1"/>
</dbReference>
<dbReference type="SUPFAM" id="SSF52266">
    <property type="entry name" value="SGNH hydrolase"/>
    <property type="match status" value="1"/>
</dbReference>
<dbReference type="InterPro" id="IPR051532">
    <property type="entry name" value="Ester_Hydrolysis_Enzymes"/>
</dbReference>
<evidence type="ECO:0000313" key="2">
    <source>
        <dbReference type="EMBL" id="OUR93734.1"/>
    </source>
</evidence>
<dbReference type="InterPro" id="IPR036514">
    <property type="entry name" value="SGNH_hydro_sf"/>
</dbReference>
<dbReference type="EMBL" id="MAAO01000015">
    <property type="protein sequence ID" value="OUR93734.1"/>
    <property type="molecule type" value="Genomic_DNA"/>
</dbReference>
<comment type="caution">
    <text evidence="2">The sequence shown here is derived from an EMBL/GenBank/DDBJ whole genome shotgun (WGS) entry which is preliminary data.</text>
</comment>
<gene>
    <name evidence="2" type="ORF">A9Q84_19930</name>
</gene>